<dbReference type="GO" id="GO:0005524">
    <property type="term" value="F:ATP binding"/>
    <property type="evidence" value="ECO:0007669"/>
    <property type="project" value="UniProtKB-UniRule"/>
</dbReference>
<feature type="binding site" evidence="8">
    <location>
        <begin position="117"/>
        <end position="120"/>
    </location>
    <ligand>
        <name>ATP</name>
        <dbReference type="ChEBI" id="CHEBI:30616"/>
    </ligand>
</feature>
<dbReference type="Gene3D" id="3.40.50.300">
    <property type="entry name" value="P-loop containing nucleotide triphosphate hydrolases"/>
    <property type="match status" value="1"/>
</dbReference>
<sequence length="226" mass="24160">MTARGYFVTGTDTGVGKTLISAALLRYFAQRGLRVAGMKPVAAGCEWRDGVAYWDDVEQLRAAANVDAAQALVNTYRFEAAVAPHIAAAQAGMTIQLDVIARACDALHAQADVVIVEGAGGFRVPLNDHQDMSDLARKLSLPVILVVGMRLGCINHALLSAEAIRQAGLPLAGWVANRIDPAMAQFDANLATLQQRLNMPLLGVVPWLASMDFSALSTYLAFEKLL</sequence>
<evidence type="ECO:0000256" key="4">
    <source>
        <dbReference type="ARBA" id="ARBA00022741"/>
    </source>
</evidence>
<comment type="subunit">
    <text evidence="8">Homodimer.</text>
</comment>
<accession>A0A401JDQ4</accession>
<keyword evidence="2 8" id="KW-0436">Ligase</keyword>
<evidence type="ECO:0000256" key="1">
    <source>
        <dbReference type="ARBA" id="ARBA00022490"/>
    </source>
</evidence>
<dbReference type="GO" id="GO:0005829">
    <property type="term" value="C:cytosol"/>
    <property type="evidence" value="ECO:0007669"/>
    <property type="project" value="TreeGrafter"/>
</dbReference>
<feature type="binding site" evidence="8">
    <location>
        <begin position="14"/>
        <end position="19"/>
    </location>
    <ligand>
        <name>ATP</name>
        <dbReference type="ChEBI" id="CHEBI:30616"/>
    </ligand>
</feature>
<dbReference type="AlphaFoldDB" id="A0A401JDQ4"/>
<dbReference type="CDD" id="cd03109">
    <property type="entry name" value="DTBS"/>
    <property type="match status" value="1"/>
</dbReference>
<comment type="subcellular location">
    <subcellularLocation>
        <location evidence="8">Cytoplasm</location>
    </subcellularLocation>
</comment>
<dbReference type="SUPFAM" id="SSF52540">
    <property type="entry name" value="P-loop containing nucleoside triphosphate hydrolases"/>
    <property type="match status" value="1"/>
</dbReference>
<feature type="binding site" evidence="8">
    <location>
        <position position="18"/>
    </location>
    <ligand>
        <name>Mg(2+)</name>
        <dbReference type="ChEBI" id="CHEBI:18420"/>
    </ligand>
</feature>
<dbReference type="InterPro" id="IPR004472">
    <property type="entry name" value="DTB_synth_BioD"/>
</dbReference>
<evidence type="ECO:0000256" key="7">
    <source>
        <dbReference type="ARBA" id="ARBA00022842"/>
    </source>
</evidence>
<reference evidence="9 10" key="1">
    <citation type="journal article" date="2019" name="Front. Microbiol.">
        <title>Genomes of Neutrophilic Sulfur-Oxidizing Chemolithoautotrophs Representing 9 Proteobacterial Species From 8 Genera.</title>
        <authorList>
            <person name="Watanabe T."/>
            <person name="Kojima H."/>
            <person name="Umezawa K."/>
            <person name="Hori C."/>
            <person name="Takasuka T.E."/>
            <person name="Kato Y."/>
            <person name="Fukui M."/>
        </authorList>
    </citation>
    <scope>NUCLEOTIDE SEQUENCE [LARGE SCALE GENOMIC DNA]</scope>
    <source>
        <strain evidence="9 10">TTN</strain>
    </source>
</reference>
<proteinExistence type="inferred from homology"/>
<feature type="active site" evidence="8">
    <location>
        <position position="39"/>
    </location>
</feature>
<feature type="binding site" evidence="8">
    <location>
        <position position="117"/>
    </location>
    <ligand>
        <name>Mg(2+)</name>
        <dbReference type="ChEBI" id="CHEBI:18420"/>
    </ligand>
</feature>
<keyword evidence="7 8" id="KW-0460">Magnesium</keyword>
<dbReference type="HAMAP" id="MF_00336">
    <property type="entry name" value="BioD"/>
    <property type="match status" value="1"/>
</dbReference>
<keyword evidence="5 8" id="KW-0093">Biotin biosynthesis</keyword>
<feature type="binding site" evidence="8">
    <location>
        <begin position="177"/>
        <end position="178"/>
    </location>
    <ligand>
        <name>ATP</name>
        <dbReference type="ChEBI" id="CHEBI:30616"/>
    </ligand>
</feature>
<dbReference type="PANTHER" id="PTHR43210:SF5">
    <property type="entry name" value="DETHIOBIOTIN SYNTHETASE"/>
    <property type="match status" value="1"/>
</dbReference>
<dbReference type="InterPro" id="IPR027417">
    <property type="entry name" value="P-loop_NTPase"/>
</dbReference>
<keyword evidence="6 8" id="KW-0067">ATP-binding</keyword>
<dbReference type="GO" id="GO:0042803">
    <property type="term" value="F:protein homodimerization activity"/>
    <property type="evidence" value="ECO:0007669"/>
    <property type="project" value="UniProtKB-ARBA"/>
</dbReference>
<evidence type="ECO:0000256" key="5">
    <source>
        <dbReference type="ARBA" id="ARBA00022756"/>
    </source>
</evidence>
<organism evidence="9 10">
    <name type="scientific">Sulfuriferula multivorans</name>
    <dbReference type="NCBI Taxonomy" id="1559896"/>
    <lineage>
        <taxon>Bacteria</taxon>
        <taxon>Pseudomonadati</taxon>
        <taxon>Pseudomonadota</taxon>
        <taxon>Betaproteobacteria</taxon>
        <taxon>Nitrosomonadales</taxon>
        <taxon>Sulfuricellaceae</taxon>
        <taxon>Sulfuriferula</taxon>
    </lineage>
</organism>
<keyword evidence="3 8" id="KW-0479">Metal-binding</keyword>
<evidence type="ECO:0000313" key="10">
    <source>
        <dbReference type="Proteomes" id="UP000286806"/>
    </source>
</evidence>
<comment type="cofactor">
    <cofactor evidence="8">
        <name>Mg(2+)</name>
        <dbReference type="ChEBI" id="CHEBI:18420"/>
    </cofactor>
</comment>
<evidence type="ECO:0000256" key="2">
    <source>
        <dbReference type="ARBA" id="ARBA00022598"/>
    </source>
</evidence>
<dbReference type="GO" id="GO:0000287">
    <property type="term" value="F:magnesium ion binding"/>
    <property type="evidence" value="ECO:0007669"/>
    <property type="project" value="UniProtKB-UniRule"/>
</dbReference>
<dbReference type="PANTHER" id="PTHR43210">
    <property type="entry name" value="DETHIOBIOTIN SYNTHETASE"/>
    <property type="match status" value="1"/>
</dbReference>
<keyword evidence="1 8" id="KW-0963">Cytoplasm</keyword>
<gene>
    <name evidence="8" type="primary">bioD</name>
    <name evidence="9" type="ORF">SFMTTN_1603</name>
</gene>
<evidence type="ECO:0000256" key="6">
    <source>
        <dbReference type="ARBA" id="ARBA00022840"/>
    </source>
</evidence>
<dbReference type="PIRSF" id="PIRSF006755">
    <property type="entry name" value="DTB_synth"/>
    <property type="match status" value="1"/>
</dbReference>
<keyword evidence="4 8" id="KW-0547">Nucleotide-binding</keyword>
<comment type="caution">
    <text evidence="8">Lacks conserved residue(s) required for the propagation of feature annotation.</text>
</comment>
<comment type="function">
    <text evidence="8">Catalyzes a mechanistically unusual reaction, the ATP-dependent insertion of CO2 between the N7 and N8 nitrogen atoms of 7,8-diaminopelargonic acid (DAPA, also called 7,8-diammoniononanoate) to form a ureido ring.</text>
</comment>
<evidence type="ECO:0000256" key="3">
    <source>
        <dbReference type="ARBA" id="ARBA00022723"/>
    </source>
</evidence>
<dbReference type="Proteomes" id="UP000286806">
    <property type="component" value="Unassembled WGS sequence"/>
</dbReference>
<protein>
    <recommendedName>
        <fullName evidence="8">ATP-dependent dethiobiotin synthetase BioD</fullName>
        <ecNumber evidence="8">6.3.3.3</ecNumber>
    </recommendedName>
    <alternativeName>
        <fullName evidence="8">DTB synthetase</fullName>
        <shortName evidence="8">DTBS</shortName>
    </alternativeName>
    <alternativeName>
        <fullName evidence="8">Dethiobiotin synthase</fullName>
    </alternativeName>
</protein>
<dbReference type="Pfam" id="PF13500">
    <property type="entry name" value="AAA_26"/>
    <property type="match status" value="1"/>
</dbReference>
<comment type="similarity">
    <text evidence="8">Belongs to the dethiobiotin synthetase family.</text>
</comment>
<dbReference type="UniPathway" id="UPA00078">
    <property type="reaction ID" value="UER00161"/>
</dbReference>
<dbReference type="GO" id="GO:0009102">
    <property type="term" value="P:biotin biosynthetic process"/>
    <property type="evidence" value="ECO:0007669"/>
    <property type="project" value="UniProtKB-UniRule"/>
</dbReference>
<feature type="binding site" evidence="8">
    <location>
        <begin position="206"/>
        <end position="208"/>
    </location>
    <ligand>
        <name>ATP</name>
        <dbReference type="ChEBI" id="CHEBI:30616"/>
    </ligand>
</feature>
<dbReference type="EMBL" id="BGOW01000014">
    <property type="protein sequence ID" value="GBL45792.1"/>
    <property type="molecule type" value="Genomic_DNA"/>
</dbReference>
<dbReference type="GO" id="GO:0004141">
    <property type="term" value="F:dethiobiotin synthase activity"/>
    <property type="evidence" value="ECO:0007669"/>
    <property type="project" value="UniProtKB-UniRule"/>
</dbReference>
<dbReference type="EC" id="6.3.3.3" evidence="8"/>
<evidence type="ECO:0000256" key="8">
    <source>
        <dbReference type="HAMAP-Rule" id="MF_00336"/>
    </source>
</evidence>
<dbReference type="NCBIfam" id="TIGR00347">
    <property type="entry name" value="bioD"/>
    <property type="match status" value="1"/>
</dbReference>
<feature type="binding site" evidence="8">
    <location>
        <position position="56"/>
    </location>
    <ligand>
        <name>Mg(2+)</name>
        <dbReference type="ChEBI" id="CHEBI:18420"/>
    </ligand>
</feature>
<feature type="binding site" evidence="8">
    <location>
        <position position="56"/>
    </location>
    <ligand>
        <name>ATP</name>
        <dbReference type="ChEBI" id="CHEBI:30616"/>
    </ligand>
</feature>
<comment type="caution">
    <text evidence="9">The sequence shown here is derived from an EMBL/GenBank/DDBJ whole genome shotgun (WGS) entry which is preliminary data.</text>
</comment>
<dbReference type="FunFam" id="3.40.50.300:FF:000292">
    <property type="entry name" value="ATP-dependent dethiobiotin synthetase BioD"/>
    <property type="match status" value="1"/>
</dbReference>
<evidence type="ECO:0000313" key="9">
    <source>
        <dbReference type="EMBL" id="GBL45792.1"/>
    </source>
</evidence>
<dbReference type="RefSeq" id="WP_124704588.1">
    <property type="nucleotide sequence ID" value="NZ_BGOW01000014.1"/>
</dbReference>
<name>A0A401JDQ4_9PROT</name>
<dbReference type="OrthoDB" id="9802097at2"/>
<keyword evidence="10" id="KW-1185">Reference proteome</keyword>
<comment type="catalytic activity">
    <reaction evidence="8">
        <text>(7R,8S)-7,8-diammoniononanoate + CO2 + ATP = (4R,5S)-dethiobiotin + ADP + phosphate + 3 H(+)</text>
        <dbReference type="Rhea" id="RHEA:15805"/>
        <dbReference type="ChEBI" id="CHEBI:15378"/>
        <dbReference type="ChEBI" id="CHEBI:16526"/>
        <dbReference type="ChEBI" id="CHEBI:30616"/>
        <dbReference type="ChEBI" id="CHEBI:43474"/>
        <dbReference type="ChEBI" id="CHEBI:149469"/>
        <dbReference type="ChEBI" id="CHEBI:149473"/>
        <dbReference type="ChEBI" id="CHEBI:456216"/>
        <dbReference type="EC" id="6.3.3.3"/>
    </reaction>
</comment>
<comment type="pathway">
    <text evidence="8">Cofactor biosynthesis; biotin biosynthesis; biotin from 7,8-diaminononanoate: step 1/2.</text>
</comment>